<evidence type="ECO:0000259" key="5">
    <source>
        <dbReference type="Pfam" id="PF11919"/>
    </source>
</evidence>
<dbReference type="EMBL" id="KN846974">
    <property type="protein sequence ID" value="KIW76965.1"/>
    <property type="molecule type" value="Genomic_DNA"/>
</dbReference>
<dbReference type="AlphaFoldDB" id="A0A0D2GEB8"/>
<evidence type="ECO:0000259" key="6">
    <source>
        <dbReference type="Pfam" id="PF16507"/>
    </source>
</evidence>
<evidence type="ECO:0000256" key="1">
    <source>
        <dbReference type="ARBA" id="ARBA00005739"/>
    </source>
</evidence>
<proteinExistence type="inferred from homology"/>
<dbReference type="PANTHER" id="PTHR32170:SF3">
    <property type="entry name" value="PROTEASOME ACTIVATOR COMPLEX SUBUNIT 4"/>
    <property type="match status" value="1"/>
</dbReference>
<dbReference type="Proteomes" id="UP000053029">
    <property type="component" value="Unassembled WGS sequence"/>
</dbReference>
<dbReference type="GO" id="GO:0006281">
    <property type="term" value="P:DNA repair"/>
    <property type="evidence" value="ECO:0007669"/>
    <property type="project" value="UniProtKB-KW"/>
</dbReference>
<feature type="domain" description="Proteasome activator complex subunit 4 C-terminal" evidence="5">
    <location>
        <begin position="1781"/>
        <end position="1845"/>
    </location>
</feature>
<evidence type="ECO:0008006" key="9">
    <source>
        <dbReference type="Google" id="ProtNLM"/>
    </source>
</evidence>
<protein>
    <recommendedName>
        <fullName evidence="9">Proteasome activator Blm10 mid region domain-containing protein</fullName>
    </recommendedName>
</protein>
<comment type="similarity">
    <text evidence="1">Belongs to the BLM10 family.</text>
</comment>
<dbReference type="Pfam" id="PF16507">
    <property type="entry name" value="HEAT_PSME4_mid"/>
    <property type="match status" value="1"/>
</dbReference>
<dbReference type="InterPro" id="IPR035309">
    <property type="entry name" value="PSME4"/>
</dbReference>
<dbReference type="GO" id="GO:0005634">
    <property type="term" value="C:nucleus"/>
    <property type="evidence" value="ECO:0007669"/>
    <property type="project" value="TreeGrafter"/>
</dbReference>
<dbReference type="HOGENOM" id="CLU_000772_0_0_1"/>
<keyword evidence="4" id="KW-0234">DNA repair</keyword>
<dbReference type="InterPro" id="IPR032430">
    <property type="entry name" value="Blm10_mid"/>
</dbReference>
<sequence length="1893" mass="211698">MASPLEELLTAAANDPDGDVQPTYDFVGNLCYRTKGEADRPAGLKTILEGLYLSITTENYEHAERWTEALEVWMNLEHTVPRKVRVALAKIYYDLALTPGMDSSAAQVFCDMVPRLVSNAEGELCLDPGKDLTLDWRTLFERLKHDYLRTYSTILNAIDYDDLALVARYFFDPGERLAVAEEILPYFDTGDSQAAVRAVIMMGLMSPTQPAPEASSDCQPSSLLPMHFSLFAKLFRTQVATAVLMRIVSPLAENHLTCKHVPFGAFGIFDEMQSRELFAAISRLALIDDRRSDDSFDDGSLSWSRRMRAARNAADWIVFSLSPLCFEKQNSMLSGLESLIASITVLYHPNSTIRAQLDFITNLLWHIIHSFCRRYHREQSGELDTPPERRINDELRGAFVRLLRDPILAGCFSMSSDTRLNCSNAVKPLADLEPGLIIPTALQRFYASHDSMVDGDAVEFSMWLLVVLGSTIAREKGLRCHLPHLMNLALSGINASRPDLTKASCQFIRVVTCDPPAPHLQFAKPGTGKPKHPDAANAWKAWIKGEIDRLNGGGSVIDLDYRKQLSDEEEIDLLQSGFSSVEDFTLRLLKCVFKFASDAFHSDFVAESATGADQNEAELDVLEAVLSCFMSLPPEMLEEAMLALSKHVLSDPIPEAKDLISSVVVYAVRADPKRGLRILLPALVHRIHNIIKEHWIEPRVKRCNILAADDYLNYHVEVLGFCLMRGGCELLFYKGQVLELTRFARDQCGSRACALCARLNDCMVTGLVETYPMTCAVTYDGQGEVATTVVAWHTPSPDELRAACEVFTSETAWLGETIDALMEDYPTSAKERGTWGQSLNQAVKYLNNILCGMSPVFDPGREPAGGNDDNSCDENAKVEAALVSAHVQEFHRVLGPDDPLYDSVHQRRSEVGLLASKIHAFLLKCEGEHVECLREVYRLCTTLIGDVGRCHTHRDPREARRDHKRWAKRLDVEGRAPVHPPAICVMLMERYHEEMQEFGTGYRHMGDVERRVLEDVTEGCSSPYESVRSTGRYLLILASETLVDSAKFFLPLMLAKVRHLIKSGNHRGIEGAVQTLVWAIPLWKHHCPSLLPHLLGILTTTAAMDVPQVAGIAAVAKGGFTYMGSPKFRGRTVFPRDGIAETIRPAGDFSDLAVRAHELQRRNKDEVLQKMEDLGVELLRMKTDPQLCILAIPALILPSFDPPPVELLSFLADNAVAADANLRRPCISMLGEVGNMFLLGIPFAHDLEHYIRTQGCGGDDLVQVVPNRDMACAEQYLAQYAKLGDGDDSGDGSFFDPTSYGSLVWPARFHAWRKDTKLPTDDPEMARKAACIGSLFTKEWFQKFLSHLKLEEEPWEGDKNDQTPVIWSSNYGLLIHVFRLMELGATAAKLEDVEDLVKTALEDGTKIGHHLAAATLLLGLLWAPRSSAFRSRVLKTAEPLLIDILESKMSLAGGTWASFLRRLIKNRDPRRIPGLVRHVSSLQLDVEDAAPNNNAKLDTIQVLLRYQGWRFRQDNDVLSMLLRAKDVITNMEVSASLGTTLALIYTPRFQDSWTDVRTMIAANRDASSLGIRPYEPRNEVRDTVRKIFERVSALRQQEPIPHREYQSATSVALAFVFGMFETNASGVLVHMVDLILEDLFLMLDAKLPDKTELEVLATSALEKLCRLPFRGDDEPTAFWKAIVTKAGKSEPITHRKAAMSMMRELYLRRLFTGTPDEQRGALQAVSDKIQDSDSKIHTKAAETLKHLLSRSRLTVTELIINDIVDHSVEALQPTAIRDSVRLAAVWRLSATVSAYPHLIEAPKWMEKAMTSLVQEAQLHSSLSTNIARTTVRDFKEAKRTQWETVTKVSRLIRHFPPSRLAAVGVEALISRPQHLPEKLVLEMQEMMGPSYYA</sequence>
<name>A0A0D2GEB8_9EURO</name>
<dbReference type="SUPFAM" id="SSF48371">
    <property type="entry name" value="ARM repeat"/>
    <property type="match status" value="1"/>
</dbReference>
<dbReference type="RefSeq" id="XP_013280773.1">
    <property type="nucleotide sequence ID" value="XM_013425319.1"/>
</dbReference>
<gene>
    <name evidence="7" type="ORF">Z517_09409</name>
</gene>
<evidence type="ECO:0000256" key="3">
    <source>
        <dbReference type="ARBA" id="ARBA00022763"/>
    </source>
</evidence>
<keyword evidence="8" id="KW-1185">Reference proteome</keyword>
<feature type="domain" description="Proteasome activator Blm10 middle HEAT repeats region" evidence="6">
    <location>
        <begin position="336"/>
        <end position="855"/>
    </location>
</feature>
<dbReference type="STRING" id="1442368.A0A0D2GEB8"/>
<dbReference type="GO" id="GO:0070628">
    <property type="term" value="F:proteasome binding"/>
    <property type="evidence" value="ECO:0007669"/>
    <property type="project" value="InterPro"/>
</dbReference>
<keyword evidence="2" id="KW-0677">Repeat</keyword>
<organism evidence="7 8">
    <name type="scientific">Fonsecaea pedrosoi CBS 271.37</name>
    <dbReference type="NCBI Taxonomy" id="1442368"/>
    <lineage>
        <taxon>Eukaryota</taxon>
        <taxon>Fungi</taxon>
        <taxon>Dikarya</taxon>
        <taxon>Ascomycota</taxon>
        <taxon>Pezizomycotina</taxon>
        <taxon>Eurotiomycetes</taxon>
        <taxon>Chaetothyriomycetidae</taxon>
        <taxon>Chaetothyriales</taxon>
        <taxon>Herpotrichiellaceae</taxon>
        <taxon>Fonsecaea</taxon>
    </lineage>
</organism>
<dbReference type="VEuPathDB" id="FungiDB:Z517_09409"/>
<dbReference type="GO" id="GO:0005829">
    <property type="term" value="C:cytosol"/>
    <property type="evidence" value="ECO:0007669"/>
    <property type="project" value="TreeGrafter"/>
</dbReference>
<dbReference type="Pfam" id="PF11919">
    <property type="entry name" value="PSME4_C"/>
    <property type="match status" value="1"/>
</dbReference>
<dbReference type="PANTHER" id="PTHR32170">
    <property type="entry name" value="PROTEASOME ACTIVATOR COMPLEX SUBUNIT 4"/>
    <property type="match status" value="1"/>
</dbReference>
<dbReference type="GO" id="GO:0010499">
    <property type="term" value="P:proteasomal ubiquitin-independent protein catabolic process"/>
    <property type="evidence" value="ECO:0007669"/>
    <property type="project" value="TreeGrafter"/>
</dbReference>
<dbReference type="GeneID" id="25308899"/>
<evidence type="ECO:0000256" key="2">
    <source>
        <dbReference type="ARBA" id="ARBA00022737"/>
    </source>
</evidence>
<dbReference type="InterPro" id="IPR016024">
    <property type="entry name" value="ARM-type_fold"/>
</dbReference>
<evidence type="ECO:0000313" key="7">
    <source>
        <dbReference type="EMBL" id="KIW76965.1"/>
    </source>
</evidence>
<dbReference type="GO" id="GO:0016504">
    <property type="term" value="F:peptidase activator activity"/>
    <property type="evidence" value="ECO:0007669"/>
    <property type="project" value="InterPro"/>
</dbReference>
<reference evidence="7 8" key="1">
    <citation type="submission" date="2015-01" db="EMBL/GenBank/DDBJ databases">
        <title>The Genome Sequence of Fonsecaea pedrosoi CBS 271.37.</title>
        <authorList>
            <consortium name="The Broad Institute Genomics Platform"/>
            <person name="Cuomo C."/>
            <person name="de Hoog S."/>
            <person name="Gorbushina A."/>
            <person name="Stielow B."/>
            <person name="Teixiera M."/>
            <person name="Abouelleil A."/>
            <person name="Chapman S.B."/>
            <person name="Priest M."/>
            <person name="Young S.K."/>
            <person name="Wortman J."/>
            <person name="Nusbaum C."/>
            <person name="Birren B."/>
        </authorList>
    </citation>
    <scope>NUCLEOTIDE SEQUENCE [LARGE SCALE GENOMIC DNA]</scope>
    <source>
        <strain evidence="7 8">CBS 271.37</strain>
    </source>
</reference>
<evidence type="ECO:0000313" key="8">
    <source>
        <dbReference type="Proteomes" id="UP000053029"/>
    </source>
</evidence>
<accession>A0A0D2GEB8</accession>
<keyword evidence="3" id="KW-0227">DNA damage</keyword>
<evidence type="ECO:0000256" key="4">
    <source>
        <dbReference type="ARBA" id="ARBA00023204"/>
    </source>
</evidence>
<dbReference type="OrthoDB" id="17907at2759"/>
<dbReference type="InterPro" id="IPR021843">
    <property type="entry name" value="PSME4_C"/>
</dbReference>